<reference evidence="2 3" key="1">
    <citation type="submission" date="2017-04" db="EMBL/GenBank/DDBJ databases">
        <authorList>
            <person name="Afonso C.L."/>
            <person name="Miller P.J."/>
            <person name="Scott M.A."/>
            <person name="Spackman E."/>
            <person name="Goraichik I."/>
            <person name="Dimitrov K.M."/>
            <person name="Suarez D.L."/>
            <person name="Swayne D.E."/>
        </authorList>
    </citation>
    <scope>NUCLEOTIDE SEQUENCE [LARGE SCALE GENOMIC DNA]</scope>
    <source>
        <strain evidence="2 3">KR-140</strain>
    </source>
</reference>
<proteinExistence type="predicted"/>
<feature type="region of interest" description="Disordered" evidence="1">
    <location>
        <begin position="26"/>
        <end position="52"/>
    </location>
</feature>
<sequence>MGSRYAVGKPEDCRFVHETDGTRIASLSPLLGPDTAAKQGMDRPSCGVGGQP</sequence>
<keyword evidence="3" id="KW-1185">Reference proteome</keyword>
<name>A0A1W1VI90_9DEIO</name>
<dbReference type="AlphaFoldDB" id="A0A1W1VI90"/>
<evidence type="ECO:0000313" key="2">
    <source>
        <dbReference type="EMBL" id="SMB92993.1"/>
    </source>
</evidence>
<evidence type="ECO:0000256" key="1">
    <source>
        <dbReference type="SAM" id="MobiDB-lite"/>
    </source>
</evidence>
<dbReference type="EMBL" id="FWWU01000009">
    <property type="protein sequence ID" value="SMB92993.1"/>
    <property type="molecule type" value="Genomic_DNA"/>
</dbReference>
<protein>
    <submittedName>
        <fullName evidence="2">Uncharacterized protein</fullName>
    </submittedName>
</protein>
<evidence type="ECO:0000313" key="3">
    <source>
        <dbReference type="Proteomes" id="UP000192582"/>
    </source>
</evidence>
<accession>A0A1W1VI90</accession>
<gene>
    <name evidence="2" type="ORF">SAMN00790413_01795</name>
</gene>
<organism evidence="2 3">
    <name type="scientific">Deinococcus hopiensis KR-140</name>
    <dbReference type="NCBI Taxonomy" id="695939"/>
    <lineage>
        <taxon>Bacteria</taxon>
        <taxon>Thermotogati</taxon>
        <taxon>Deinococcota</taxon>
        <taxon>Deinococci</taxon>
        <taxon>Deinococcales</taxon>
        <taxon>Deinococcaceae</taxon>
        <taxon>Deinococcus</taxon>
    </lineage>
</organism>
<dbReference type="Proteomes" id="UP000192582">
    <property type="component" value="Unassembled WGS sequence"/>
</dbReference>